<evidence type="ECO:0000256" key="5">
    <source>
        <dbReference type="SAM" id="Phobius"/>
    </source>
</evidence>
<evidence type="ECO:0000256" key="2">
    <source>
        <dbReference type="ARBA" id="ARBA00022771"/>
    </source>
</evidence>
<evidence type="ECO:0000256" key="3">
    <source>
        <dbReference type="ARBA" id="ARBA00022833"/>
    </source>
</evidence>
<dbReference type="PANTHER" id="PTHR15710:SF217">
    <property type="entry name" value="E3 UBIQUITIN-PROTEIN LIGASE RDUF2"/>
    <property type="match status" value="1"/>
</dbReference>
<dbReference type="InterPro" id="IPR013083">
    <property type="entry name" value="Znf_RING/FYVE/PHD"/>
</dbReference>
<evidence type="ECO:0000313" key="8">
    <source>
        <dbReference type="EMBL" id="CAF3717751.1"/>
    </source>
</evidence>
<keyword evidence="1" id="KW-0479">Metal-binding</keyword>
<dbReference type="Proteomes" id="UP000663823">
    <property type="component" value="Unassembled WGS sequence"/>
</dbReference>
<accession>A0A814SLY3</accession>
<evidence type="ECO:0000313" key="9">
    <source>
        <dbReference type="Proteomes" id="UP000663882"/>
    </source>
</evidence>
<dbReference type="InterPro" id="IPR001841">
    <property type="entry name" value="Znf_RING"/>
</dbReference>
<comment type="caution">
    <text evidence="7">The sequence shown here is derived from an EMBL/GenBank/DDBJ whole genome shotgun (WGS) entry which is preliminary data.</text>
</comment>
<reference evidence="7" key="1">
    <citation type="submission" date="2021-02" db="EMBL/GenBank/DDBJ databases">
        <authorList>
            <person name="Nowell W R."/>
        </authorList>
    </citation>
    <scope>NUCLEOTIDE SEQUENCE</scope>
</reference>
<sequence length="623" mass="75691">MVINTQKLKQAIFYLYSNKNCHFYSPSKYPLTHLIGRQTIERRLLKQAKYVKHFLYSFIFLITFILISMIFFQGHIYVYNSLFGPFHLNFEEFIKHVETYQTNQSCFWKKEYIQLELGEYNFQIPFDKYKIIREYSDPLTRQNHIATFKYLKTPRIYMKLPTFQQKHTRARLRFDFLSYSVSTLQCIVRNLPSNSMLRYRTWVKKTEYVNYINEQYKGNITYFNTVVVRECGILIGYLYKPVDEKGFLGTREYEFYSYDIAFNRTHHYYSFDKLFIYGLIFIGLLLIYLFNFTIYVLNIIDFKLFNKFGLLLFSLDLDSDVLEELWLLNIDNLPHEQLLQLDEFIRQSKHMYNNQLFIIKNYSQHLFVIILRKNLNENLNIHDQLSPFIICPVTDIRKITEYGGICYGQDLSWISWPTMLPNEQNSSDWLHEELIQISQHYKEQYEYRLQYERENEYEYQRDHQDWNYSYDTINYDQIHQRRIPIKTRTEHVTDLEKLIREEENFQRLKRERQQLVQRIFECTNPASSKFIAYFRIRETNDNNKICSIMAQNNIKCIICLEEFQLNDSYSKWPCPSKTPHIFHYDCMLNTLRLKNTCPICRYPVEAGQIQNNIYSSFFTELVL</sequence>
<keyword evidence="2 4" id="KW-0863">Zinc-finger</keyword>
<dbReference type="GO" id="GO:0016567">
    <property type="term" value="P:protein ubiquitination"/>
    <property type="evidence" value="ECO:0007669"/>
    <property type="project" value="TreeGrafter"/>
</dbReference>
<keyword evidence="5" id="KW-0472">Membrane</keyword>
<dbReference type="EMBL" id="CAJNOO010001414">
    <property type="protein sequence ID" value="CAF1149304.1"/>
    <property type="molecule type" value="Genomic_DNA"/>
</dbReference>
<keyword evidence="5" id="KW-1133">Transmembrane helix</keyword>
<dbReference type="Proteomes" id="UP000663882">
    <property type="component" value="Unassembled WGS sequence"/>
</dbReference>
<dbReference type="GO" id="GO:0061630">
    <property type="term" value="F:ubiquitin protein ligase activity"/>
    <property type="evidence" value="ECO:0007669"/>
    <property type="project" value="TreeGrafter"/>
</dbReference>
<feature type="transmembrane region" description="Helical" evidence="5">
    <location>
        <begin position="274"/>
        <end position="297"/>
    </location>
</feature>
<evidence type="ECO:0000256" key="1">
    <source>
        <dbReference type="ARBA" id="ARBA00022723"/>
    </source>
</evidence>
<keyword evidence="3" id="KW-0862">Zinc</keyword>
<keyword evidence="5" id="KW-0812">Transmembrane</keyword>
<name>A0A814SLY3_9BILA</name>
<dbReference type="PANTHER" id="PTHR15710">
    <property type="entry name" value="E3 UBIQUITIN-PROTEIN LIGASE PRAJA"/>
    <property type="match status" value="1"/>
</dbReference>
<dbReference type="EMBL" id="CAJOAX010001465">
    <property type="protein sequence ID" value="CAF3717751.1"/>
    <property type="molecule type" value="Genomic_DNA"/>
</dbReference>
<feature type="domain" description="RING-type" evidence="6">
    <location>
        <begin position="556"/>
        <end position="601"/>
    </location>
</feature>
<dbReference type="OrthoDB" id="290834at2759"/>
<evidence type="ECO:0000256" key="4">
    <source>
        <dbReference type="PROSITE-ProRule" id="PRU00175"/>
    </source>
</evidence>
<evidence type="ECO:0000259" key="6">
    <source>
        <dbReference type="PROSITE" id="PS50089"/>
    </source>
</evidence>
<dbReference type="SUPFAM" id="SSF57850">
    <property type="entry name" value="RING/U-box"/>
    <property type="match status" value="1"/>
</dbReference>
<dbReference type="PROSITE" id="PS50089">
    <property type="entry name" value="ZF_RING_2"/>
    <property type="match status" value="1"/>
</dbReference>
<organism evidence="7 9">
    <name type="scientific">Rotaria sordida</name>
    <dbReference type="NCBI Taxonomy" id="392033"/>
    <lineage>
        <taxon>Eukaryota</taxon>
        <taxon>Metazoa</taxon>
        <taxon>Spiralia</taxon>
        <taxon>Gnathifera</taxon>
        <taxon>Rotifera</taxon>
        <taxon>Eurotatoria</taxon>
        <taxon>Bdelloidea</taxon>
        <taxon>Philodinida</taxon>
        <taxon>Philodinidae</taxon>
        <taxon>Rotaria</taxon>
    </lineage>
</organism>
<dbReference type="Pfam" id="PF13639">
    <property type="entry name" value="zf-RING_2"/>
    <property type="match status" value="1"/>
</dbReference>
<dbReference type="GO" id="GO:0005737">
    <property type="term" value="C:cytoplasm"/>
    <property type="evidence" value="ECO:0007669"/>
    <property type="project" value="TreeGrafter"/>
</dbReference>
<dbReference type="GO" id="GO:0008270">
    <property type="term" value="F:zinc ion binding"/>
    <property type="evidence" value="ECO:0007669"/>
    <property type="project" value="UniProtKB-KW"/>
</dbReference>
<protein>
    <recommendedName>
        <fullName evidence="6">RING-type domain-containing protein</fullName>
    </recommendedName>
</protein>
<evidence type="ECO:0000313" key="7">
    <source>
        <dbReference type="EMBL" id="CAF1149304.1"/>
    </source>
</evidence>
<dbReference type="SMART" id="SM00184">
    <property type="entry name" value="RING"/>
    <property type="match status" value="1"/>
</dbReference>
<dbReference type="AlphaFoldDB" id="A0A814SLY3"/>
<feature type="transmembrane region" description="Helical" evidence="5">
    <location>
        <begin position="54"/>
        <end position="72"/>
    </location>
</feature>
<proteinExistence type="predicted"/>
<gene>
    <name evidence="8" type="ORF">OTI717_LOCUS13621</name>
    <name evidence="7" type="ORF">RFH988_LOCUS21822</name>
</gene>
<dbReference type="Gene3D" id="3.30.40.10">
    <property type="entry name" value="Zinc/RING finger domain, C3HC4 (zinc finger)"/>
    <property type="match status" value="1"/>
</dbReference>